<name>A0ACB7ZWS4_9AGAM</name>
<organism evidence="1 2">
    <name type="scientific">Hygrophoropsis aurantiaca</name>
    <dbReference type="NCBI Taxonomy" id="72124"/>
    <lineage>
        <taxon>Eukaryota</taxon>
        <taxon>Fungi</taxon>
        <taxon>Dikarya</taxon>
        <taxon>Basidiomycota</taxon>
        <taxon>Agaricomycotina</taxon>
        <taxon>Agaricomycetes</taxon>
        <taxon>Agaricomycetidae</taxon>
        <taxon>Boletales</taxon>
        <taxon>Coniophorineae</taxon>
        <taxon>Hygrophoropsidaceae</taxon>
        <taxon>Hygrophoropsis</taxon>
    </lineage>
</organism>
<protein>
    <submittedName>
        <fullName evidence="1">Uncharacterized protein</fullName>
    </submittedName>
</protein>
<evidence type="ECO:0000313" key="1">
    <source>
        <dbReference type="EMBL" id="KAH7905149.1"/>
    </source>
</evidence>
<accession>A0ACB7ZWS4</accession>
<comment type="caution">
    <text evidence="1">The sequence shown here is derived from an EMBL/GenBank/DDBJ whole genome shotgun (WGS) entry which is preliminary data.</text>
</comment>
<evidence type="ECO:0000313" key="2">
    <source>
        <dbReference type="Proteomes" id="UP000790377"/>
    </source>
</evidence>
<keyword evidence="2" id="KW-1185">Reference proteome</keyword>
<dbReference type="Proteomes" id="UP000790377">
    <property type="component" value="Unassembled WGS sequence"/>
</dbReference>
<reference evidence="1" key="1">
    <citation type="journal article" date="2021" name="New Phytol.">
        <title>Evolutionary innovations through gain and loss of genes in the ectomycorrhizal Boletales.</title>
        <authorList>
            <person name="Wu G."/>
            <person name="Miyauchi S."/>
            <person name="Morin E."/>
            <person name="Kuo A."/>
            <person name="Drula E."/>
            <person name="Varga T."/>
            <person name="Kohler A."/>
            <person name="Feng B."/>
            <person name="Cao Y."/>
            <person name="Lipzen A."/>
            <person name="Daum C."/>
            <person name="Hundley H."/>
            <person name="Pangilinan J."/>
            <person name="Johnson J."/>
            <person name="Barry K."/>
            <person name="LaButti K."/>
            <person name="Ng V."/>
            <person name="Ahrendt S."/>
            <person name="Min B."/>
            <person name="Choi I.G."/>
            <person name="Park H."/>
            <person name="Plett J.M."/>
            <person name="Magnuson J."/>
            <person name="Spatafora J.W."/>
            <person name="Nagy L.G."/>
            <person name="Henrissat B."/>
            <person name="Grigoriev I.V."/>
            <person name="Yang Z.L."/>
            <person name="Xu J."/>
            <person name="Martin F.M."/>
        </authorList>
    </citation>
    <scope>NUCLEOTIDE SEQUENCE</scope>
    <source>
        <strain evidence="1">ATCC 28755</strain>
    </source>
</reference>
<gene>
    <name evidence="1" type="ORF">BJ138DRAFT_1165288</name>
</gene>
<proteinExistence type="predicted"/>
<dbReference type="EMBL" id="MU268260">
    <property type="protein sequence ID" value="KAH7905149.1"/>
    <property type="molecule type" value="Genomic_DNA"/>
</dbReference>
<sequence>MTDYIPDSFLSSSQPYSGSEIGEEPDSDSASHEEGTINDFPDPSALPSEAIVKAVASVPASDITSSSPFFSPKHISDIRRQMRTKYQPYPKKETASPLELRFTARLSSAYSGEPQSTADIEKRNEWFARVLNQLPDNIIRSVAMAKHATRERNRHRILLTAWEIEEAERAKEMLEGIQQQNVQEFCAAEEELEFFKAVLDRRNIDDLADDIHYRHAVYGDETHGFQSCDQQLNIIEDVVQERNIGVE</sequence>